<gene>
    <name evidence="2" type="ORF">JL09_g3137</name>
</gene>
<evidence type="ECO:0008006" key="4">
    <source>
        <dbReference type="Google" id="ProtNLM"/>
    </source>
</evidence>
<dbReference type="eggNOG" id="KOG3086">
    <property type="taxonomic scope" value="Eukaryota"/>
</dbReference>
<dbReference type="CDD" id="cd07361">
    <property type="entry name" value="MEMO_like"/>
    <property type="match status" value="1"/>
</dbReference>
<dbReference type="Proteomes" id="UP000029867">
    <property type="component" value="Unassembled WGS sequence"/>
</dbReference>
<evidence type="ECO:0000313" key="2">
    <source>
        <dbReference type="EMBL" id="KGK37694.1"/>
    </source>
</evidence>
<dbReference type="PANTHER" id="PTHR11060:SF0">
    <property type="entry name" value="PROTEIN MEMO1"/>
    <property type="match status" value="1"/>
</dbReference>
<dbReference type="Gene3D" id="3.40.830.10">
    <property type="entry name" value="LigB-like"/>
    <property type="match status" value="1"/>
</dbReference>
<dbReference type="VEuPathDB" id="FungiDB:C5L36_0A08130"/>
<protein>
    <recommendedName>
        <fullName evidence="4">Protein MEMO1</fullName>
    </recommendedName>
</protein>
<dbReference type="PANTHER" id="PTHR11060">
    <property type="entry name" value="PROTEIN MEMO1"/>
    <property type="match status" value="1"/>
</dbReference>
<dbReference type="Pfam" id="PF01875">
    <property type="entry name" value="Memo"/>
    <property type="match status" value="1"/>
</dbReference>
<dbReference type="InterPro" id="IPR002737">
    <property type="entry name" value="MEMO1_fam"/>
</dbReference>
<comment type="similarity">
    <text evidence="1">Belongs to the MEMO1 family.</text>
</comment>
<name>A0A099P066_PICKU</name>
<reference evidence="3" key="1">
    <citation type="journal article" date="2014" name="Microb. Cell Fact.">
        <title>Exploiting Issatchenkia orientalis SD108 for succinic acid production.</title>
        <authorList>
            <person name="Xiao H."/>
            <person name="Shao Z."/>
            <person name="Jiang Y."/>
            <person name="Dole S."/>
            <person name="Zhao H."/>
        </authorList>
    </citation>
    <scope>NUCLEOTIDE SEQUENCE [LARGE SCALE GENOMIC DNA]</scope>
    <source>
        <strain evidence="3">SD108</strain>
    </source>
</reference>
<sequence>MTIRRATHAGSWYSSSKQALKGQINSFLSESKQAKVPGARVLVGPHAGYAYAGPILGKAYSALDTDNIQRVFIFGPSHHVYYKGCVLTTSADYYDTPFGKLEVDNEVINELIDSDSHIFKKMNLDVDEDEHSLEMHMPFLYSVTNNVGKKVKIVPIMISASDETFEKKLTKYLKPYFNDKSNAFIVSTDFCHWGIRFSYISYTPTGDLKDLVEKPSSKLQIPIYESIKCLDTAAMTIMSTGSYRSFKDYMMLTENTICGAKPLALLMLLMEDFISNREENTIKFNGYAQSSKVVSLRDSSVSYGSGYAVI</sequence>
<accession>A0A099P066</accession>
<dbReference type="HAMAP" id="MF_00055">
    <property type="entry name" value="MEMO1"/>
    <property type="match status" value="1"/>
</dbReference>
<evidence type="ECO:0000313" key="3">
    <source>
        <dbReference type="Proteomes" id="UP000029867"/>
    </source>
</evidence>
<dbReference type="NCBIfam" id="TIGR04336">
    <property type="entry name" value="AmmeMemoSam_B"/>
    <property type="match status" value="1"/>
</dbReference>
<proteinExistence type="inferred from homology"/>
<dbReference type="AlphaFoldDB" id="A0A099P066"/>
<dbReference type="EMBL" id="JQFK01000031">
    <property type="protein sequence ID" value="KGK37694.1"/>
    <property type="molecule type" value="Genomic_DNA"/>
</dbReference>
<organism evidence="2 3">
    <name type="scientific">Pichia kudriavzevii</name>
    <name type="common">Yeast</name>
    <name type="synonym">Issatchenkia orientalis</name>
    <dbReference type="NCBI Taxonomy" id="4909"/>
    <lineage>
        <taxon>Eukaryota</taxon>
        <taxon>Fungi</taxon>
        <taxon>Dikarya</taxon>
        <taxon>Ascomycota</taxon>
        <taxon>Saccharomycotina</taxon>
        <taxon>Pichiomycetes</taxon>
        <taxon>Pichiales</taxon>
        <taxon>Pichiaceae</taxon>
        <taxon>Pichia</taxon>
    </lineage>
</organism>
<dbReference type="HOGENOM" id="CLU_038085_0_1_1"/>
<comment type="caution">
    <text evidence="2">The sequence shown here is derived from an EMBL/GenBank/DDBJ whole genome shotgun (WGS) entry which is preliminary data.</text>
</comment>
<evidence type="ECO:0000256" key="1">
    <source>
        <dbReference type="ARBA" id="ARBA00006315"/>
    </source>
</evidence>